<dbReference type="PROSITE" id="PS50255">
    <property type="entry name" value="CYTOCHROME_B5_2"/>
    <property type="match status" value="1"/>
</dbReference>
<dbReference type="Pfam" id="PF00173">
    <property type="entry name" value="Cyt-b5"/>
    <property type="match status" value="1"/>
</dbReference>
<feature type="domain" description="FMN hydroxy acid dehydrogenase" evidence="5">
    <location>
        <begin position="88"/>
        <end position="480"/>
    </location>
</feature>
<reference evidence="7" key="1">
    <citation type="submission" date="2016-09" db="EMBL/GenBank/DDBJ databases">
        <authorList>
            <person name="Jeantristanb JTB J.-T."/>
            <person name="Ricardo R."/>
        </authorList>
    </citation>
    <scope>NUCLEOTIDE SEQUENCE [LARGE SCALE GENOMIC DNA]</scope>
</reference>
<keyword evidence="7" id="KW-1185">Reference proteome</keyword>
<evidence type="ECO:0000256" key="1">
    <source>
        <dbReference type="ARBA" id="ARBA00001917"/>
    </source>
</evidence>
<dbReference type="PANTHER" id="PTHR10578">
    <property type="entry name" value="S -2-HYDROXY-ACID OXIDASE-RELATED"/>
    <property type="match status" value="1"/>
</dbReference>
<dbReference type="PROSITE" id="PS51349">
    <property type="entry name" value="FMN_HYDROXY_ACID_DH_2"/>
    <property type="match status" value="1"/>
</dbReference>
<evidence type="ECO:0000259" key="4">
    <source>
        <dbReference type="PROSITE" id="PS50255"/>
    </source>
</evidence>
<feature type="compositionally biased region" description="Low complexity" evidence="3">
    <location>
        <begin position="290"/>
        <end position="300"/>
    </location>
</feature>
<feature type="region of interest" description="Disordered" evidence="3">
    <location>
        <begin position="288"/>
        <end position="317"/>
    </location>
</feature>
<proteinExistence type="predicted"/>
<evidence type="ECO:0000256" key="3">
    <source>
        <dbReference type="SAM" id="MobiDB-lite"/>
    </source>
</evidence>
<protein>
    <submittedName>
        <fullName evidence="6">BQ2448_4881 protein</fullName>
    </submittedName>
</protein>
<evidence type="ECO:0000313" key="6">
    <source>
        <dbReference type="EMBL" id="SCV72187.1"/>
    </source>
</evidence>
<dbReference type="PRINTS" id="PR00363">
    <property type="entry name" value="CYTOCHROMEB5"/>
</dbReference>
<dbReference type="InterPro" id="IPR000262">
    <property type="entry name" value="FMN-dep_DH"/>
</dbReference>
<gene>
    <name evidence="6" type="ORF">BQ2448_4881</name>
</gene>
<dbReference type="InterPro" id="IPR036400">
    <property type="entry name" value="Cyt_B5-like_heme/steroid_sf"/>
</dbReference>
<dbReference type="SUPFAM" id="SSF55856">
    <property type="entry name" value="Cytochrome b5-like heme/steroid binding domain"/>
    <property type="match status" value="1"/>
</dbReference>
<keyword evidence="2" id="KW-0560">Oxidoreductase</keyword>
<dbReference type="PROSITE" id="PS00557">
    <property type="entry name" value="FMN_HYDROXY_ACID_DH_1"/>
    <property type="match status" value="1"/>
</dbReference>
<dbReference type="SMART" id="SM01117">
    <property type="entry name" value="Cyt-b5"/>
    <property type="match status" value="1"/>
</dbReference>
<dbReference type="OrthoDB" id="1925334at2759"/>
<dbReference type="InterPro" id="IPR013785">
    <property type="entry name" value="Aldolase_TIM"/>
</dbReference>
<dbReference type="GO" id="GO:0016491">
    <property type="term" value="F:oxidoreductase activity"/>
    <property type="evidence" value="ECO:0007669"/>
    <property type="project" value="UniProtKB-KW"/>
</dbReference>
<sequence>MLTGQDVLKHAQADDLWIIINGKVYDLTEFAPNHPGGMRILLKYAGKDATEEYDTLSPDKHLGPVDMSTVEKVVIQVAAAFDPTKQLVSLGECLNLFDIERAAEAKLKAKAFAYYASAADDERTKLWNHEAFSKSSRLHNTLIVFPLTHDPSVPHLLAQISMRPRTLRNVTDIDPTTTMLGHSVSLPIFIAPAAMGRLAHPEGERLLVKVAGIYKIPYMVSANASVSFEEIASLKVPGQLLIYQLYVHNDRKRTEEILRKVVAAGYSAICLTVDTPVAGKRERDERATFDAESAADAASSKQGVAPPAPNKGPSTGMGQILTSTFDADLDWGDLAWIKRVTGALPLIVKGVQSAEDAALCVQYGVDAIYLSNHGGRQLEGSPAGVETLLEIRAHEPHVLDKCEVYLDGGVKRGTDVLKALALGAKACGLGRPFLFSLVFGELGVEKVVTILRDEIILNMRLLGAVKIDEVVPSMVNARALEMDVIPKEEYESPSSGTVSSSGRGFVEGVKDLLHSAISKARL</sequence>
<dbReference type="SUPFAM" id="SSF51395">
    <property type="entry name" value="FMN-linked oxidoreductases"/>
    <property type="match status" value="1"/>
</dbReference>
<dbReference type="Gene3D" id="3.20.20.70">
    <property type="entry name" value="Aldolase class I"/>
    <property type="match status" value="1"/>
</dbReference>
<dbReference type="Pfam" id="PF01070">
    <property type="entry name" value="FMN_dh"/>
    <property type="match status" value="1"/>
</dbReference>
<organism evidence="6 7">
    <name type="scientific">Microbotryum intermedium</name>
    <dbReference type="NCBI Taxonomy" id="269621"/>
    <lineage>
        <taxon>Eukaryota</taxon>
        <taxon>Fungi</taxon>
        <taxon>Dikarya</taxon>
        <taxon>Basidiomycota</taxon>
        <taxon>Pucciniomycotina</taxon>
        <taxon>Microbotryomycetes</taxon>
        <taxon>Microbotryales</taxon>
        <taxon>Microbotryaceae</taxon>
        <taxon>Microbotryum</taxon>
    </lineage>
</organism>
<dbReference type="AlphaFoldDB" id="A0A238FG25"/>
<dbReference type="PANTHER" id="PTHR10578:SF104">
    <property type="entry name" value="CYTOCHROME B2, MITOCHONDRIAL-RELATED"/>
    <property type="match status" value="1"/>
</dbReference>
<evidence type="ECO:0000256" key="2">
    <source>
        <dbReference type="ARBA" id="ARBA00023002"/>
    </source>
</evidence>
<feature type="domain" description="Cytochrome b5 heme-binding" evidence="4">
    <location>
        <begin position="1"/>
        <end position="61"/>
    </location>
</feature>
<comment type="cofactor">
    <cofactor evidence="1">
        <name>FMN</name>
        <dbReference type="ChEBI" id="CHEBI:58210"/>
    </cofactor>
</comment>
<dbReference type="Gene3D" id="3.10.120.10">
    <property type="entry name" value="Cytochrome b5-like heme/steroid binding domain"/>
    <property type="match status" value="1"/>
</dbReference>
<dbReference type="STRING" id="269621.A0A238FG25"/>
<evidence type="ECO:0000313" key="7">
    <source>
        <dbReference type="Proteomes" id="UP000198372"/>
    </source>
</evidence>
<dbReference type="Proteomes" id="UP000198372">
    <property type="component" value="Unassembled WGS sequence"/>
</dbReference>
<accession>A0A238FG25</accession>
<dbReference type="InterPro" id="IPR008259">
    <property type="entry name" value="FMN_hydac_DH_AS"/>
</dbReference>
<dbReference type="InterPro" id="IPR037396">
    <property type="entry name" value="FMN_HAD"/>
</dbReference>
<dbReference type="InterPro" id="IPR001199">
    <property type="entry name" value="Cyt_B5-like_heme/steroid-bd"/>
</dbReference>
<dbReference type="EMBL" id="FMSP01000008">
    <property type="protein sequence ID" value="SCV72187.1"/>
    <property type="molecule type" value="Genomic_DNA"/>
</dbReference>
<evidence type="ECO:0000259" key="5">
    <source>
        <dbReference type="PROSITE" id="PS51349"/>
    </source>
</evidence>
<name>A0A238FG25_9BASI</name>